<name>A0A6A8M4Y6_9FIRM</name>
<evidence type="ECO:0000256" key="1">
    <source>
        <dbReference type="ARBA" id="ARBA00004651"/>
    </source>
</evidence>
<accession>A0A6A8M4Y6</accession>
<protein>
    <submittedName>
        <fullName evidence="11">Na+/H+ antiporter NhaC</fullName>
    </submittedName>
</protein>
<dbReference type="RefSeq" id="WP_154571856.1">
    <property type="nucleotide sequence ID" value="NZ_VUNB01000002.1"/>
</dbReference>
<sequence length="492" mass="51893">MTKSGNTQPRKPALWQALFSFAALIVVMSVGIAVFKVDPHIPMFIGVIFACCMALWLGNSWNSIEQMMISGITKAMQSILILAIVGMMIGVWLLSGTIPTMIYFGLKLLSPAVFLPATVLICSITSLATGTSWGTMGTMGLALMGIGHGLGMPVGPTAGAILAGAYFGDKMSPLSDTTNLAPAMAGTDVFTHVKFMLKSTIVAYVITLVFFGTYGIRHSSAGNVDTSQVTELMDGLKDTFHISPLLLIPPLVVILAIALKMPAIPGITLGLVSAAVLAPIFQSGMPVYGEDLTLLHTGVTFGDILTAARNGFFCNTDVKALNSLLSTGGLMNMSSSILMTIIAMMFGGVMEGSGQLEVIINAITKFVKSATGMIAATELTCILSNVVMPEQYISILVPGRMYASAYRKKGLHPKTLSNALESAGTVTSALVPWNTCGMFIAATLGVSASVYGPWAVFNYIMPIVTLVMAFFGVTVAYMTPEEQAKADQGELV</sequence>
<feature type="transmembrane region" description="Helical" evidence="9">
    <location>
        <begin position="201"/>
        <end position="220"/>
    </location>
</feature>
<keyword evidence="3" id="KW-0050">Antiport</keyword>
<evidence type="ECO:0000313" key="11">
    <source>
        <dbReference type="EMBL" id="MST68375.1"/>
    </source>
</evidence>
<keyword evidence="4" id="KW-1003">Cell membrane</keyword>
<feature type="transmembrane region" description="Helical" evidence="9">
    <location>
        <begin position="240"/>
        <end position="259"/>
    </location>
</feature>
<dbReference type="GO" id="GO:0015297">
    <property type="term" value="F:antiporter activity"/>
    <property type="evidence" value="ECO:0007669"/>
    <property type="project" value="UniProtKB-KW"/>
</dbReference>
<proteinExistence type="inferred from homology"/>
<evidence type="ECO:0000256" key="9">
    <source>
        <dbReference type="SAM" id="Phobius"/>
    </source>
</evidence>
<feature type="domain" description="Na+/H+ antiporter NhaC-like C-terminal" evidence="10">
    <location>
        <begin position="164"/>
        <end position="473"/>
    </location>
</feature>
<keyword evidence="5 9" id="KW-0812">Transmembrane</keyword>
<evidence type="ECO:0000256" key="8">
    <source>
        <dbReference type="ARBA" id="ARBA00038435"/>
    </source>
</evidence>
<dbReference type="PANTHER" id="PTHR33451">
    <property type="entry name" value="MALATE-2H(+)/NA(+)-LACTATE ANTIPORTER"/>
    <property type="match status" value="1"/>
</dbReference>
<reference evidence="11" key="1">
    <citation type="submission" date="2019-09" db="EMBL/GenBank/DDBJ databases">
        <title>In-depth cultivation of the pig gut microbiome towards novel bacterial diversity and tailored functional studies.</title>
        <authorList>
            <person name="Wylensek D."/>
            <person name="Hitch T.C.A."/>
            <person name="Clavel T."/>
        </authorList>
    </citation>
    <scope>NUCLEOTIDE SEQUENCE</scope>
    <source>
        <strain evidence="11">RF-744-FAT-WT-3</strain>
    </source>
</reference>
<evidence type="ECO:0000259" key="10">
    <source>
        <dbReference type="Pfam" id="PF03553"/>
    </source>
</evidence>
<evidence type="ECO:0000256" key="7">
    <source>
        <dbReference type="ARBA" id="ARBA00023136"/>
    </source>
</evidence>
<dbReference type="EMBL" id="VUNB01000002">
    <property type="protein sequence ID" value="MST68375.1"/>
    <property type="molecule type" value="Genomic_DNA"/>
</dbReference>
<keyword evidence="6 9" id="KW-1133">Transmembrane helix</keyword>
<comment type="similarity">
    <text evidence="8">Belongs to the NhaC Na(+)/H(+) (TC 2.A.35) antiporter family.</text>
</comment>
<dbReference type="InterPro" id="IPR052180">
    <property type="entry name" value="NhaC_Na-H+_Antiporter"/>
</dbReference>
<feature type="transmembrane region" description="Helical" evidence="9">
    <location>
        <begin position="79"/>
        <end position="106"/>
    </location>
</feature>
<feature type="transmembrane region" description="Helical" evidence="9">
    <location>
        <begin position="266"/>
        <end position="285"/>
    </location>
</feature>
<dbReference type="GO" id="GO:0005886">
    <property type="term" value="C:plasma membrane"/>
    <property type="evidence" value="ECO:0007669"/>
    <property type="project" value="UniProtKB-SubCell"/>
</dbReference>
<feature type="transmembrane region" description="Helical" evidence="9">
    <location>
        <begin position="41"/>
        <end position="58"/>
    </location>
</feature>
<dbReference type="AlphaFoldDB" id="A0A6A8M4Y6"/>
<evidence type="ECO:0000256" key="4">
    <source>
        <dbReference type="ARBA" id="ARBA00022475"/>
    </source>
</evidence>
<feature type="transmembrane region" description="Helical" evidence="9">
    <location>
        <begin position="12"/>
        <end position="35"/>
    </location>
</feature>
<dbReference type="InterPro" id="IPR004770">
    <property type="entry name" value="Na/H_antiport_NhaC"/>
</dbReference>
<organism evidence="11">
    <name type="scientific">Baileyella intestinalis</name>
    <dbReference type="NCBI Taxonomy" id="2606709"/>
    <lineage>
        <taxon>Bacteria</taxon>
        <taxon>Bacillati</taxon>
        <taxon>Bacillota</taxon>
        <taxon>Clostridia</taxon>
        <taxon>Peptostreptococcales</taxon>
        <taxon>Anaerovoracaceae</taxon>
        <taxon>Baileyella</taxon>
    </lineage>
</organism>
<evidence type="ECO:0000256" key="5">
    <source>
        <dbReference type="ARBA" id="ARBA00022692"/>
    </source>
</evidence>
<comment type="caution">
    <text evidence="11">The sequence shown here is derived from an EMBL/GenBank/DDBJ whole genome shotgun (WGS) entry which is preliminary data.</text>
</comment>
<feature type="transmembrane region" description="Helical" evidence="9">
    <location>
        <begin position="457"/>
        <end position="478"/>
    </location>
</feature>
<feature type="transmembrane region" description="Helical" evidence="9">
    <location>
        <begin position="112"/>
        <end position="134"/>
    </location>
</feature>
<keyword evidence="2" id="KW-0813">Transport</keyword>
<evidence type="ECO:0000256" key="6">
    <source>
        <dbReference type="ARBA" id="ARBA00022989"/>
    </source>
</evidence>
<dbReference type="PANTHER" id="PTHR33451:SF3">
    <property type="entry name" value="MALATE-2H(+)_NA(+)-LACTATE ANTIPORTER"/>
    <property type="match status" value="1"/>
</dbReference>
<dbReference type="Pfam" id="PF03553">
    <property type="entry name" value="Na_H_antiporter"/>
    <property type="match status" value="1"/>
</dbReference>
<dbReference type="InterPro" id="IPR018461">
    <property type="entry name" value="Na/H_Antiport_NhaC-like_C"/>
</dbReference>
<feature type="transmembrane region" description="Helical" evidence="9">
    <location>
        <begin position="330"/>
        <end position="350"/>
    </location>
</feature>
<evidence type="ECO:0000256" key="3">
    <source>
        <dbReference type="ARBA" id="ARBA00022449"/>
    </source>
</evidence>
<feature type="transmembrane region" description="Helical" evidence="9">
    <location>
        <begin position="430"/>
        <end position="451"/>
    </location>
</feature>
<dbReference type="NCBIfam" id="TIGR00931">
    <property type="entry name" value="antiport_nhaC"/>
    <property type="match status" value="1"/>
</dbReference>
<keyword evidence="7 9" id="KW-0472">Membrane</keyword>
<evidence type="ECO:0000256" key="2">
    <source>
        <dbReference type="ARBA" id="ARBA00022448"/>
    </source>
</evidence>
<gene>
    <name evidence="11" type="primary">nhaC</name>
    <name evidence="11" type="ORF">FYJ66_02055</name>
</gene>
<comment type="subcellular location">
    <subcellularLocation>
        <location evidence="1">Cell membrane</location>
        <topology evidence="1">Multi-pass membrane protein</topology>
    </subcellularLocation>
</comment>